<evidence type="ECO:0000313" key="2">
    <source>
        <dbReference type="EMBL" id="GGG02346.1"/>
    </source>
</evidence>
<evidence type="ECO:0000256" key="1">
    <source>
        <dbReference type="SAM" id="SignalP"/>
    </source>
</evidence>
<organism evidence="2 3">
    <name type="scientific">Marinicella pacifica</name>
    <dbReference type="NCBI Taxonomy" id="1171543"/>
    <lineage>
        <taxon>Bacteria</taxon>
        <taxon>Pseudomonadati</taxon>
        <taxon>Pseudomonadota</taxon>
        <taxon>Gammaproteobacteria</taxon>
        <taxon>Lysobacterales</taxon>
        <taxon>Marinicellaceae</taxon>
        <taxon>Marinicella</taxon>
    </lineage>
</organism>
<reference evidence="2" key="2">
    <citation type="submission" date="2020-09" db="EMBL/GenBank/DDBJ databases">
        <authorList>
            <person name="Sun Q."/>
            <person name="Zhou Y."/>
        </authorList>
    </citation>
    <scope>NUCLEOTIDE SEQUENCE</scope>
    <source>
        <strain evidence="2">CGMCC 1.12181</strain>
    </source>
</reference>
<evidence type="ECO:0000313" key="3">
    <source>
        <dbReference type="Proteomes" id="UP000605253"/>
    </source>
</evidence>
<dbReference type="Proteomes" id="UP000605253">
    <property type="component" value="Unassembled WGS sequence"/>
</dbReference>
<keyword evidence="1" id="KW-0732">Signal</keyword>
<keyword evidence="3" id="KW-1185">Reference proteome</keyword>
<gene>
    <name evidence="2" type="ORF">GCM10011365_24380</name>
</gene>
<sequence length="124" mass="14200">MQVLHKMTQRHFKLMRFKSLMILLLMAVSFQSIASVSDVHQSHQSGAEHLEFEHNHEDVADKQAQDDLKSFDCHHCCHCHGGHVTSLLPSSMNLSYVELKQAIDISEQSFKNSVHSRLLRPPQI</sequence>
<evidence type="ECO:0008006" key="4">
    <source>
        <dbReference type="Google" id="ProtNLM"/>
    </source>
</evidence>
<reference evidence="2" key="1">
    <citation type="journal article" date="2014" name="Int. J. Syst. Evol. Microbiol.">
        <title>Complete genome sequence of Corynebacterium casei LMG S-19264T (=DSM 44701T), isolated from a smear-ripened cheese.</title>
        <authorList>
            <consortium name="US DOE Joint Genome Institute (JGI-PGF)"/>
            <person name="Walter F."/>
            <person name="Albersmeier A."/>
            <person name="Kalinowski J."/>
            <person name="Ruckert C."/>
        </authorList>
    </citation>
    <scope>NUCLEOTIDE SEQUENCE</scope>
    <source>
        <strain evidence="2">CGMCC 1.12181</strain>
    </source>
</reference>
<feature type="chain" id="PRO_5037885035" description="DUF2946 domain-containing protein" evidence="1">
    <location>
        <begin position="35"/>
        <end position="124"/>
    </location>
</feature>
<dbReference type="AlphaFoldDB" id="A0A917FUL8"/>
<comment type="caution">
    <text evidence="2">The sequence shown here is derived from an EMBL/GenBank/DDBJ whole genome shotgun (WGS) entry which is preliminary data.</text>
</comment>
<dbReference type="EMBL" id="BMEO01000016">
    <property type="protein sequence ID" value="GGG02346.1"/>
    <property type="molecule type" value="Genomic_DNA"/>
</dbReference>
<name>A0A917FUL8_9GAMM</name>
<accession>A0A917FUL8</accession>
<feature type="signal peptide" evidence="1">
    <location>
        <begin position="1"/>
        <end position="34"/>
    </location>
</feature>
<proteinExistence type="predicted"/>
<protein>
    <recommendedName>
        <fullName evidence="4">DUF2946 domain-containing protein</fullName>
    </recommendedName>
</protein>